<evidence type="ECO:0000256" key="8">
    <source>
        <dbReference type="ARBA" id="ARBA00022792"/>
    </source>
</evidence>
<evidence type="ECO:0000256" key="9">
    <source>
        <dbReference type="ARBA" id="ARBA00022967"/>
    </source>
</evidence>
<dbReference type="EMBL" id="GU108480">
    <property type="protein sequence ID" value="ACY35567.1"/>
    <property type="molecule type" value="Genomic_DNA"/>
</dbReference>
<keyword evidence="9" id="KW-1278">Translocase</keyword>
<feature type="domain" description="NADH:quinone oxidoreductase/Mrp antiporter transmembrane" evidence="19">
    <location>
        <begin position="89"/>
        <end position="255"/>
    </location>
</feature>
<dbReference type="InterPro" id="IPR050175">
    <property type="entry name" value="Complex_I_Subunit_2"/>
</dbReference>
<dbReference type="InterPro" id="IPR001750">
    <property type="entry name" value="ND/Mrp_TM"/>
</dbReference>
<evidence type="ECO:0000256" key="7">
    <source>
        <dbReference type="ARBA" id="ARBA00022692"/>
    </source>
</evidence>
<feature type="transmembrane region" description="Helical" evidence="18">
    <location>
        <begin position="259"/>
        <end position="276"/>
    </location>
</feature>
<keyword evidence="14 20" id="KW-0496">Mitochondrion</keyword>
<keyword evidence="7 18" id="KW-0812">Transmembrane</keyword>
<evidence type="ECO:0000256" key="11">
    <source>
        <dbReference type="ARBA" id="ARBA00022989"/>
    </source>
</evidence>
<keyword evidence="11 18" id="KW-1133">Transmembrane helix</keyword>
<evidence type="ECO:0000256" key="10">
    <source>
        <dbReference type="ARBA" id="ARBA00022982"/>
    </source>
</evidence>
<feature type="transmembrane region" description="Helical" evidence="18">
    <location>
        <begin position="313"/>
        <end position="336"/>
    </location>
</feature>
<evidence type="ECO:0000256" key="12">
    <source>
        <dbReference type="ARBA" id="ARBA00023027"/>
    </source>
</evidence>
<evidence type="ECO:0000256" key="2">
    <source>
        <dbReference type="ARBA" id="ARBA00007012"/>
    </source>
</evidence>
<reference evidence="20" key="1">
    <citation type="journal article" date="2010" name="Curr. Genet.">
        <title>Evolution of linear mitochondrial DNA in three known lineages of Polytomella.</title>
        <authorList>
            <person name="Smith D.R."/>
            <person name="Hua J."/>
            <person name="Lee R.W."/>
        </authorList>
    </citation>
    <scope>NUCLEOTIDE SEQUENCE</scope>
</reference>
<comment type="subcellular location">
    <subcellularLocation>
        <location evidence="1">Mitochondrion inner membrane</location>
        <topology evidence="1">Multi-pass membrane protein</topology>
    </subcellularLocation>
</comment>
<dbReference type="GO" id="GO:0008137">
    <property type="term" value="F:NADH dehydrogenase (ubiquinone) activity"/>
    <property type="evidence" value="ECO:0007669"/>
    <property type="project" value="UniProtKB-EC"/>
</dbReference>
<feature type="transmembrane region" description="Helical" evidence="18">
    <location>
        <begin position="119"/>
        <end position="141"/>
    </location>
</feature>
<dbReference type="RefSeq" id="YP_003288796.1">
    <property type="nucleotide sequence ID" value="NC_013472.1"/>
</dbReference>
<dbReference type="GeneID" id="8560171"/>
<dbReference type="EC" id="7.1.1.2" evidence="3"/>
<evidence type="ECO:0000256" key="13">
    <source>
        <dbReference type="ARBA" id="ARBA00023075"/>
    </source>
</evidence>
<keyword evidence="8" id="KW-0999">Mitochondrion inner membrane</keyword>
<dbReference type="GO" id="GO:0005743">
    <property type="term" value="C:mitochondrial inner membrane"/>
    <property type="evidence" value="ECO:0007669"/>
    <property type="project" value="UniProtKB-SubCell"/>
</dbReference>
<evidence type="ECO:0000256" key="15">
    <source>
        <dbReference type="ARBA" id="ARBA00023136"/>
    </source>
</evidence>
<comment type="catalytic activity">
    <reaction evidence="17">
        <text>a ubiquinone + NADH + 5 H(+)(in) = a ubiquinol + NAD(+) + 4 H(+)(out)</text>
        <dbReference type="Rhea" id="RHEA:29091"/>
        <dbReference type="Rhea" id="RHEA-COMP:9565"/>
        <dbReference type="Rhea" id="RHEA-COMP:9566"/>
        <dbReference type="ChEBI" id="CHEBI:15378"/>
        <dbReference type="ChEBI" id="CHEBI:16389"/>
        <dbReference type="ChEBI" id="CHEBI:17976"/>
        <dbReference type="ChEBI" id="CHEBI:57540"/>
        <dbReference type="ChEBI" id="CHEBI:57945"/>
        <dbReference type="EC" id="7.1.1.2"/>
    </reaction>
</comment>
<evidence type="ECO:0000256" key="6">
    <source>
        <dbReference type="ARBA" id="ARBA00022660"/>
    </source>
</evidence>
<protein>
    <recommendedName>
        <fullName evidence="4">NADH-ubiquinone oxidoreductase chain 2</fullName>
        <ecNumber evidence="3">7.1.1.2</ecNumber>
    </recommendedName>
    <alternativeName>
        <fullName evidence="16">NADH dehydrogenase subunit 2</fullName>
    </alternativeName>
</protein>
<evidence type="ECO:0000256" key="16">
    <source>
        <dbReference type="ARBA" id="ARBA00031028"/>
    </source>
</evidence>
<evidence type="ECO:0000256" key="3">
    <source>
        <dbReference type="ARBA" id="ARBA00012944"/>
    </source>
</evidence>
<evidence type="ECO:0000256" key="14">
    <source>
        <dbReference type="ARBA" id="ARBA00023128"/>
    </source>
</evidence>
<dbReference type="AlphaFoldDB" id="D0VPT7"/>
<keyword evidence="10" id="KW-0249">Electron transport</keyword>
<feature type="transmembrane region" description="Helical" evidence="18">
    <location>
        <begin position="6"/>
        <end position="27"/>
    </location>
</feature>
<proteinExistence type="inferred from homology"/>
<dbReference type="Pfam" id="PF00361">
    <property type="entry name" value="Proton_antipo_M"/>
    <property type="match status" value="1"/>
</dbReference>
<feature type="transmembrane region" description="Helical" evidence="18">
    <location>
        <begin position="76"/>
        <end position="98"/>
    </location>
</feature>
<evidence type="ECO:0000256" key="5">
    <source>
        <dbReference type="ARBA" id="ARBA00022448"/>
    </source>
</evidence>
<comment type="similarity">
    <text evidence="2">Belongs to the complex I subunit 2 family.</text>
</comment>
<keyword evidence="12" id="KW-0520">NAD</keyword>
<sequence>MWENLWYLDILINILIITIFGLVNCSVSGSSSYDLKGCFIIAMIGGVYDIPSAILWCLASLSILNFNGFFSSMFLVFAWVSNLFAMQSLNFLGIYLAFEMQSLCLLVLGKITAHENQRWFAYRGLLKYLVISLIAGSIFIFYASNSYLQAGIMVSDSLVTYVFLLFKLGIAPFHMYTLELFSVVSRHVAFVFATLPKLSVLYLIANSNIGSECVWWGLISLWLGSVSQYQSVFVRSILLYSSVAEIGLVLLVLQEGFSWEAFSWVSIYFLSLSGVWHADSKFVSAISIASIAGLPPFLGFIGKAQILKSLVSINLGVLVFSSLLAATISFVGYLRLIRLLYLVAPAKSKSNTGSSFLTWSTWLLTVGTLPMVYSV</sequence>
<feature type="transmembrane region" description="Helical" evidence="18">
    <location>
        <begin position="356"/>
        <end position="373"/>
    </location>
</feature>
<feature type="transmembrane region" description="Helical" evidence="18">
    <location>
        <begin position="39"/>
        <end position="64"/>
    </location>
</feature>
<name>D0VPT7_9CHLO</name>
<feature type="transmembrane region" description="Helical" evidence="18">
    <location>
        <begin position="232"/>
        <end position="252"/>
    </location>
</feature>
<evidence type="ECO:0000256" key="17">
    <source>
        <dbReference type="ARBA" id="ARBA00049551"/>
    </source>
</evidence>
<dbReference type="PANTHER" id="PTHR46552:SF1">
    <property type="entry name" value="NADH-UBIQUINONE OXIDOREDUCTASE CHAIN 2"/>
    <property type="match status" value="1"/>
</dbReference>
<evidence type="ECO:0000256" key="18">
    <source>
        <dbReference type="SAM" id="Phobius"/>
    </source>
</evidence>
<accession>D0VPT7</accession>
<keyword evidence="5" id="KW-0813">Transport</keyword>
<evidence type="ECO:0000256" key="4">
    <source>
        <dbReference type="ARBA" id="ARBA00021008"/>
    </source>
</evidence>
<keyword evidence="15 18" id="KW-0472">Membrane</keyword>
<keyword evidence="13" id="KW-0830">Ubiquinone</keyword>
<evidence type="ECO:0000259" key="19">
    <source>
        <dbReference type="Pfam" id="PF00361"/>
    </source>
</evidence>
<geneLocation type="mitochondrion" evidence="20"/>
<evidence type="ECO:0000256" key="1">
    <source>
        <dbReference type="ARBA" id="ARBA00004448"/>
    </source>
</evidence>
<evidence type="ECO:0000313" key="20">
    <source>
        <dbReference type="EMBL" id="ACY35567.1"/>
    </source>
</evidence>
<feature type="transmembrane region" description="Helical" evidence="18">
    <location>
        <begin position="282"/>
        <end position="301"/>
    </location>
</feature>
<organism evidence="20">
    <name type="scientific">Polytomella piriformis</name>
    <dbReference type="NCBI Taxonomy" id="351366"/>
    <lineage>
        <taxon>Eukaryota</taxon>
        <taxon>Viridiplantae</taxon>
        <taxon>Chlorophyta</taxon>
        <taxon>core chlorophytes</taxon>
        <taxon>Chlorophyceae</taxon>
        <taxon>CS clade</taxon>
        <taxon>Chlamydomonadales</taxon>
        <taxon>Chlamydomonadaceae</taxon>
        <taxon>Polytomella</taxon>
    </lineage>
</organism>
<gene>
    <name evidence="20" type="primary">nad2</name>
</gene>
<dbReference type="GO" id="GO:0006120">
    <property type="term" value="P:mitochondrial electron transport, NADH to ubiquinone"/>
    <property type="evidence" value="ECO:0007669"/>
    <property type="project" value="TreeGrafter"/>
</dbReference>
<keyword evidence="6" id="KW-0679">Respiratory chain</keyword>
<dbReference type="PANTHER" id="PTHR46552">
    <property type="entry name" value="NADH-UBIQUINONE OXIDOREDUCTASE CHAIN 2"/>
    <property type="match status" value="1"/>
</dbReference>